<keyword evidence="3" id="KW-1185">Reference proteome</keyword>
<protein>
    <recommendedName>
        <fullName evidence="4">DUF2934 domain-containing protein</fullName>
    </recommendedName>
</protein>
<sequence length="99" mass="11129">MARRTSGEQKEASHNEPRVSVAKVGKTVSSRRATQRELFSVAPASGRVETQAEGQDHLHQQIAELAYVLYERSGFQEGNDLEHWLEAERQIKGVRDRAA</sequence>
<gene>
    <name evidence="2" type="ORF">COMA1_10035</name>
</gene>
<dbReference type="RefSeq" id="WP_090742055.1">
    <property type="nucleotide sequence ID" value="NZ_CZQA01000001.1"/>
</dbReference>
<organism evidence="2 3">
    <name type="scientific">Candidatus Nitrospira nitrosa</name>
    <dbReference type="NCBI Taxonomy" id="1742972"/>
    <lineage>
        <taxon>Bacteria</taxon>
        <taxon>Pseudomonadati</taxon>
        <taxon>Nitrospirota</taxon>
        <taxon>Nitrospiria</taxon>
        <taxon>Nitrospirales</taxon>
        <taxon>Nitrospiraceae</taxon>
        <taxon>Nitrospira</taxon>
    </lineage>
</organism>
<dbReference type="AlphaFoldDB" id="A0A0S4L187"/>
<evidence type="ECO:0000313" key="3">
    <source>
        <dbReference type="Proteomes" id="UP000199032"/>
    </source>
</evidence>
<dbReference type="Pfam" id="PF11154">
    <property type="entry name" value="DUF2934"/>
    <property type="match status" value="1"/>
</dbReference>
<evidence type="ECO:0000313" key="2">
    <source>
        <dbReference type="EMBL" id="CUS31287.1"/>
    </source>
</evidence>
<name>A0A0S4L187_9BACT</name>
<feature type="compositionally biased region" description="Basic and acidic residues" evidence="1">
    <location>
        <begin position="1"/>
        <end position="17"/>
    </location>
</feature>
<proteinExistence type="predicted"/>
<reference evidence="2 3" key="1">
    <citation type="submission" date="2015-10" db="EMBL/GenBank/DDBJ databases">
        <authorList>
            <person name="Gilbert D.G."/>
        </authorList>
    </citation>
    <scope>NUCLEOTIDE SEQUENCE [LARGE SCALE GENOMIC DNA]</scope>
    <source>
        <strain evidence="2">COMA1</strain>
    </source>
</reference>
<dbReference type="InterPro" id="IPR021327">
    <property type="entry name" value="DUF2934"/>
</dbReference>
<dbReference type="Proteomes" id="UP000199032">
    <property type="component" value="Unassembled WGS sequence"/>
</dbReference>
<evidence type="ECO:0008006" key="4">
    <source>
        <dbReference type="Google" id="ProtNLM"/>
    </source>
</evidence>
<evidence type="ECO:0000256" key="1">
    <source>
        <dbReference type="SAM" id="MobiDB-lite"/>
    </source>
</evidence>
<feature type="region of interest" description="Disordered" evidence="1">
    <location>
        <begin position="1"/>
        <end position="33"/>
    </location>
</feature>
<accession>A0A0S4L187</accession>
<dbReference type="OrthoDB" id="8538784at2"/>
<dbReference type="EMBL" id="CZQA01000001">
    <property type="protein sequence ID" value="CUS31287.1"/>
    <property type="molecule type" value="Genomic_DNA"/>
</dbReference>